<feature type="domain" description="Radical SAM core" evidence="14">
    <location>
        <begin position="116"/>
        <end position="346"/>
    </location>
</feature>
<comment type="similarity">
    <text evidence="13">Belongs to the radical SAM superfamily. RlmN family.</text>
</comment>
<keyword evidence="11 13" id="KW-0411">Iron-sulfur</keyword>
<evidence type="ECO:0000256" key="8">
    <source>
        <dbReference type="ARBA" id="ARBA00022694"/>
    </source>
</evidence>
<dbReference type="CDD" id="cd01335">
    <property type="entry name" value="Radical_SAM"/>
    <property type="match status" value="1"/>
</dbReference>
<proteinExistence type="inferred from homology"/>
<comment type="catalytic activity">
    <reaction evidence="13">
        <text>adenosine(37) in tRNA + 2 reduced [2Fe-2S]-[ferredoxin] + 2 S-adenosyl-L-methionine = 2-methyladenosine(37) in tRNA + 5'-deoxyadenosine + L-methionine + 2 oxidized [2Fe-2S]-[ferredoxin] + S-adenosyl-L-homocysteine</text>
        <dbReference type="Rhea" id="RHEA:43332"/>
        <dbReference type="Rhea" id="RHEA-COMP:10000"/>
        <dbReference type="Rhea" id="RHEA-COMP:10001"/>
        <dbReference type="Rhea" id="RHEA-COMP:10162"/>
        <dbReference type="Rhea" id="RHEA-COMP:10485"/>
        <dbReference type="ChEBI" id="CHEBI:17319"/>
        <dbReference type="ChEBI" id="CHEBI:33737"/>
        <dbReference type="ChEBI" id="CHEBI:33738"/>
        <dbReference type="ChEBI" id="CHEBI:57844"/>
        <dbReference type="ChEBI" id="CHEBI:57856"/>
        <dbReference type="ChEBI" id="CHEBI:59789"/>
        <dbReference type="ChEBI" id="CHEBI:74411"/>
        <dbReference type="ChEBI" id="CHEBI:74497"/>
        <dbReference type="EC" id="2.1.1.192"/>
    </reaction>
</comment>
<evidence type="ECO:0000256" key="6">
    <source>
        <dbReference type="ARBA" id="ARBA00022679"/>
    </source>
</evidence>
<evidence type="ECO:0000256" key="12">
    <source>
        <dbReference type="ARBA" id="ARBA00023157"/>
    </source>
</evidence>
<keyword evidence="7 13" id="KW-0949">S-adenosyl-L-methionine</keyword>
<comment type="function">
    <text evidence="13">Specifically methylates position 2 of adenine 2503 in 23S rRNA and position 2 of adenine 37 in tRNAs.</text>
</comment>
<dbReference type="GO" id="GO:0070475">
    <property type="term" value="P:rRNA base methylation"/>
    <property type="evidence" value="ECO:0007669"/>
    <property type="project" value="UniProtKB-UniRule"/>
</dbReference>
<evidence type="ECO:0000256" key="10">
    <source>
        <dbReference type="ARBA" id="ARBA00023004"/>
    </source>
</evidence>
<keyword evidence="5 13" id="KW-0489">Methyltransferase</keyword>
<accession>A0AAP4BAA1</accession>
<dbReference type="InterPro" id="IPR013785">
    <property type="entry name" value="Aldolase_TIM"/>
</dbReference>
<evidence type="ECO:0000256" key="7">
    <source>
        <dbReference type="ARBA" id="ARBA00022691"/>
    </source>
</evidence>
<evidence type="ECO:0000256" key="1">
    <source>
        <dbReference type="ARBA" id="ARBA00004496"/>
    </source>
</evidence>
<keyword evidence="6 13" id="KW-0808">Transferase</keyword>
<dbReference type="SFLD" id="SFLDS00029">
    <property type="entry name" value="Radical_SAM"/>
    <property type="match status" value="1"/>
</dbReference>
<keyword evidence="12 13" id="KW-1015">Disulfide bond</keyword>
<organism evidence="15 16">
    <name type="scientific">Fusibacillus kribbianus</name>
    <dbReference type="NCBI Taxonomy" id="3044208"/>
    <lineage>
        <taxon>Bacteria</taxon>
        <taxon>Bacillati</taxon>
        <taxon>Bacillota</taxon>
        <taxon>Clostridia</taxon>
        <taxon>Lachnospirales</taxon>
        <taxon>Lachnospiraceae</taxon>
        <taxon>Fusibacillus</taxon>
    </lineage>
</organism>
<dbReference type="SMART" id="SM00729">
    <property type="entry name" value="Elp3"/>
    <property type="match status" value="1"/>
</dbReference>
<keyword evidence="16" id="KW-1185">Reference proteome</keyword>
<evidence type="ECO:0000256" key="5">
    <source>
        <dbReference type="ARBA" id="ARBA00022603"/>
    </source>
</evidence>
<evidence type="ECO:0000256" key="4">
    <source>
        <dbReference type="ARBA" id="ARBA00022552"/>
    </source>
</evidence>
<keyword evidence="8 13" id="KW-0819">tRNA processing</keyword>
<dbReference type="RefSeq" id="WP_283230823.1">
    <property type="nucleotide sequence ID" value="NZ_JASGBQ010000011.1"/>
</dbReference>
<comment type="cofactor">
    <cofactor evidence="13">
        <name>[4Fe-4S] cluster</name>
        <dbReference type="ChEBI" id="CHEBI:49883"/>
    </cofactor>
    <text evidence="13">Binds 1 [4Fe-4S] cluster. The cluster is coordinated with 3 cysteines and an exchangeable S-adenosyl-L-methionine.</text>
</comment>
<dbReference type="GO" id="GO:0019843">
    <property type="term" value="F:rRNA binding"/>
    <property type="evidence" value="ECO:0007669"/>
    <property type="project" value="UniProtKB-UniRule"/>
</dbReference>
<keyword evidence="10 13" id="KW-0408">Iron</keyword>
<feature type="binding site" evidence="13">
    <location>
        <position position="130"/>
    </location>
    <ligand>
        <name>[4Fe-4S] cluster</name>
        <dbReference type="ChEBI" id="CHEBI:49883"/>
        <note>4Fe-4S-S-AdoMet</note>
    </ligand>
</feature>
<dbReference type="GO" id="GO:0051539">
    <property type="term" value="F:4 iron, 4 sulfur cluster binding"/>
    <property type="evidence" value="ECO:0007669"/>
    <property type="project" value="UniProtKB-UniRule"/>
</dbReference>
<dbReference type="InterPro" id="IPR058240">
    <property type="entry name" value="rSAM_sf"/>
</dbReference>
<dbReference type="GO" id="GO:0005737">
    <property type="term" value="C:cytoplasm"/>
    <property type="evidence" value="ECO:0007669"/>
    <property type="project" value="UniProtKB-SubCell"/>
</dbReference>
<dbReference type="GO" id="GO:0046872">
    <property type="term" value="F:metal ion binding"/>
    <property type="evidence" value="ECO:0007669"/>
    <property type="project" value="UniProtKB-KW"/>
</dbReference>
<dbReference type="FunFam" id="3.20.20.70:FF:000014">
    <property type="entry name" value="Probable dual-specificity RNA methyltransferase RlmN"/>
    <property type="match status" value="1"/>
</dbReference>
<evidence type="ECO:0000313" key="15">
    <source>
        <dbReference type="EMBL" id="MDI9242375.1"/>
    </source>
</evidence>
<feature type="binding site" evidence="13">
    <location>
        <position position="209"/>
    </location>
    <ligand>
        <name>S-adenosyl-L-methionine</name>
        <dbReference type="ChEBI" id="CHEBI:59789"/>
    </ligand>
</feature>
<comment type="caution">
    <text evidence="15">The sequence shown here is derived from an EMBL/GenBank/DDBJ whole genome shotgun (WGS) entry which is preliminary data.</text>
</comment>
<protein>
    <recommendedName>
        <fullName evidence="13">Probable dual-specificity RNA methyltransferase RlmN</fullName>
        <ecNumber evidence="13">2.1.1.192</ecNumber>
    </recommendedName>
    <alternativeName>
        <fullName evidence="13">23S rRNA (adenine(2503)-C(2))-methyltransferase</fullName>
    </alternativeName>
    <alternativeName>
        <fullName evidence="13">23S rRNA m2A2503 methyltransferase</fullName>
    </alternativeName>
    <alternativeName>
        <fullName evidence="13">Ribosomal RNA large subunit methyltransferase N</fullName>
    </alternativeName>
    <alternativeName>
        <fullName evidence="13">tRNA (adenine(37)-C(2))-methyltransferase</fullName>
    </alternativeName>
    <alternativeName>
        <fullName evidence="13">tRNA m2A37 methyltransferase</fullName>
    </alternativeName>
</protein>
<dbReference type="InterPro" id="IPR048641">
    <property type="entry name" value="RlmN_N"/>
</dbReference>
<feature type="binding site" evidence="13">
    <location>
        <position position="137"/>
    </location>
    <ligand>
        <name>[4Fe-4S] cluster</name>
        <dbReference type="ChEBI" id="CHEBI:49883"/>
        <note>4Fe-4S-S-AdoMet</note>
    </ligand>
</feature>
<dbReference type="SFLD" id="SFLDF00275">
    <property type="entry name" value="adenosine_C2_methyltransferase"/>
    <property type="match status" value="1"/>
</dbReference>
<name>A0AAP4BAA1_9FIRM</name>
<evidence type="ECO:0000259" key="14">
    <source>
        <dbReference type="PROSITE" id="PS51918"/>
    </source>
</evidence>
<keyword evidence="3 13" id="KW-0963">Cytoplasm</keyword>
<reference evidence="15 16" key="1">
    <citation type="submission" date="2023-05" db="EMBL/GenBank/DDBJ databases">
        <title>[ruminococcus] sp. nov., isolated from a pig farm feces dump.</title>
        <authorList>
            <person name="Chang Y.-H."/>
        </authorList>
    </citation>
    <scope>NUCLEOTIDE SEQUENCE [LARGE SCALE GENOMIC DNA]</scope>
    <source>
        <strain evidence="15 16">YH-rum2234</strain>
    </source>
</reference>
<dbReference type="NCBIfam" id="TIGR00048">
    <property type="entry name" value="rRNA_mod_RlmN"/>
    <property type="match status" value="1"/>
</dbReference>
<evidence type="ECO:0000256" key="9">
    <source>
        <dbReference type="ARBA" id="ARBA00022723"/>
    </source>
</evidence>
<dbReference type="GO" id="GO:0070040">
    <property type="term" value="F:rRNA (adenine(2503)-C2-)-methyltransferase activity"/>
    <property type="evidence" value="ECO:0007669"/>
    <property type="project" value="UniProtKB-UniRule"/>
</dbReference>
<feature type="active site" description="Proton acceptor" evidence="13">
    <location>
        <position position="110"/>
    </location>
</feature>
<feature type="binding site" evidence="13">
    <location>
        <position position="134"/>
    </location>
    <ligand>
        <name>[4Fe-4S] cluster</name>
        <dbReference type="ChEBI" id="CHEBI:49883"/>
        <note>4Fe-4S-S-AdoMet</note>
    </ligand>
</feature>
<dbReference type="Gene3D" id="3.20.20.70">
    <property type="entry name" value="Aldolase class I"/>
    <property type="match status" value="1"/>
</dbReference>
<feature type="binding site" evidence="13">
    <location>
        <begin position="232"/>
        <end position="234"/>
    </location>
    <ligand>
        <name>S-adenosyl-L-methionine</name>
        <dbReference type="ChEBI" id="CHEBI:59789"/>
    </ligand>
</feature>
<dbReference type="PANTHER" id="PTHR30544">
    <property type="entry name" value="23S RRNA METHYLTRANSFERASE"/>
    <property type="match status" value="1"/>
</dbReference>
<dbReference type="HAMAP" id="MF_01849">
    <property type="entry name" value="RNA_methyltr_RlmN"/>
    <property type="match status" value="1"/>
</dbReference>
<comment type="caution">
    <text evidence="13">Lacks conserved residue(s) required for the propagation of feature annotation.</text>
</comment>
<dbReference type="GO" id="GO:0000049">
    <property type="term" value="F:tRNA binding"/>
    <property type="evidence" value="ECO:0007669"/>
    <property type="project" value="UniProtKB-UniRule"/>
</dbReference>
<comment type="catalytic activity">
    <reaction evidence="13">
        <text>adenosine(2503) in 23S rRNA + 2 reduced [2Fe-2S]-[ferredoxin] + 2 S-adenosyl-L-methionine = 2-methyladenosine(2503) in 23S rRNA + 5'-deoxyadenosine + L-methionine + 2 oxidized [2Fe-2S]-[ferredoxin] + S-adenosyl-L-homocysteine</text>
        <dbReference type="Rhea" id="RHEA:42916"/>
        <dbReference type="Rhea" id="RHEA-COMP:10000"/>
        <dbReference type="Rhea" id="RHEA-COMP:10001"/>
        <dbReference type="Rhea" id="RHEA-COMP:10152"/>
        <dbReference type="Rhea" id="RHEA-COMP:10282"/>
        <dbReference type="ChEBI" id="CHEBI:17319"/>
        <dbReference type="ChEBI" id="CHEBI:33737"/>
        <dbReference type="ChEBI" id="CHEBI:33738"/>
        <dbReference type="ChEBI" id="CHEBI:57844"/>
        <dbReference type="ChEBI" id="CHEBI:57856"/>
        <dbReference type="ChEBI" id="CHEBI:59789"/>
        <dbReference type="ChEBI" id="CHEBI:74411"/>
        <dbReference type="ChEBI" id="CHEBI:74497"/>
        <dbReference type="EC" id="2.1.1.192"/>
    </reaction>
</comment>
<keyword evidence="4 13" id="KW-0698">rRNA processing</keyword>
<dbReference type="Gene3D" id="1.10.150.530">
    <property type="match status" value="1"/>
</dbReference>
<feature type="binding site" evidence="13">
    <location>
        <begin position="177"/>
        <end position="178"/>
    </location>
    <ligand>
        <name>S-adenosyl-L-methionine</name>
        <dbReference type="ChEBI" id="CHEBI:59789"/>
    </ligand>
</feature>
<dbReference type="InterPro" id="IPR040072">
    <property type="entry name" value="Methyltransferase_A"/>
</dbReference>
<evidence type="ECO:0000256" key="13">
    <source>
        <dbReference type="HAMAP-Rule" id="MF_01849"/>
    </source>
</evidence>
<feature type="active site" description="S-methylcysteine intermediate" evidence="13">
    <location>
        <position position="351"/>
    </location>
</feature>
<evidence type="ECO:0000313" key="16">
    <source>
        <dbReference type="Proteomes" id="UP001300383"/>
    </source>
</evidence>
<sequence>MDSLLQHSQENQIHKRTDGKWDIKSLSLEELSAILAQMGEKPFRAKQIFSWLHEKLVTDFEEMTNLSKGLREKLRENFFLTVLTPVEVLASRLDATRKYLFRLPDGNVIESVWMEYHHGNSVCISSQVGCRMGCRFCASTLDGLVRGLTPGEMLEQIYRMQSLMGKRISNVVIMGSGEPLDNYDNFVKFVRLVTDERGFNLSVRNITISTCGLPDQILRLADEGLPVTLALSLHATNDEKRRELMPIANKYSLSQVLPACDTYFEKTGRRLSFEYSLVGGVNDTAEEAKALAALLGKRNCHVNLIPVNPIKERKYVRSGQQAIANFKNILEKSGINVTIRREMGRDINGACGQLRRSYSETCP</sequence>
<dbReference type="GO" id="GO:0002935">
    <property type="term" value="F:tRNA (adenine(37)-C2)-methyltransferase activity"/>
    <property type="evidence" value="ECO:0007669"/>
    <property type="project" value="UniProtKB-UniRule"/>
</dbReference>
<dbReference type="PROSITE" id="PS51918">
    <property type="entry name" value="RADICAL_SAM"/>
    <property type="match status" value="1"/>
</dbReference>
<comment type="subcellular location">
    <subcellularLocation>
        <location evidence="1 13">Cytoplasm</location>
    </subcellularLocation>
</comment>
<evidence type="ECO:0000256" key="11">
    <source>
        <dbReference type="ARBA" id="ARBA00023014"/>
    </source>
</evidence>
<gene>
    <name evidence="13 15" type="primary">rlmN</name>
    <name evidence="15" type="ORF">QJ036_07805</name>
</gene>
<dbReference type="SFLD" id="SFLDG01062">
    <property type="entry name" value="methyltransferase_(Class_A)"/>
    <property type="match status" value="1"/>
</dbReference>
<comment type="miscellaneous">
    <text evidence="13">Reaction proceeds by a ping-pong mechanism involving intermediate methylation of a conserved cysteine residue.</text>
</comment>
<dbReference type="InterPro" id="IPR007197">
    <property type="entry name" value="rSAM"/>
</dbReference>
<dbReference type="Pfam" id="PF21016">
    <property type="entry name" value="RlmN_N"/>
    <property type="match status" value="1"/>
</dbReference>
<dbReference type="EMBL" id="JASGBQ010000011">
    <property type="protein sequence ID" value="MDI9242375.1"/>
    <property type="molecule type" value="Genomic_DNA"/>
</dbReference>
<dbReference type="InterPro" id="IPR027492">
    <property type="entry name" value="RNA_MTrfase_RlmN"/>
</dbReference>
<dbReference type="AlphaFoldDB" id="A0AAP4BAA1"/>
<keyword evidence="2 13" id="KW-0004">4Fe-4S</keyword>
<dbReference type="Proteomes" id="UP001300383">
    <property type="component" value="Unassembled WGS sequence"/>
</dbReference>
<dbReference type="InterPro" id="IPR004383">
    <property type="entry name" value="rRNA_lsu_MTrfase_RlmN/Cfr"/>
</dbReference>
<dbReference type="GO" id="GO:0030488">
    <property type="term" value="P:tRNA methylation"/>
    <property type="evidence" value="ECO:0007669"/>
    <property type="project" value="UniProtKB-UniRule"/>
</dbReference>
<dbReference type="PIRSF" id="PIRSF006004">
    <property type="entry name" value="CHP00048"/>
    <property type="match status" value="1"/>
</dbReference>
<dbReference type="PANTHER" id="PTHR30544:SF5">
    <property type="entry name" value="RADICAL SAM CORE DOMAIN-CONTAINING PROTEIN"/>
    <property type="match status" value="1"/>
</dbReference>
<feature type="binding site" evidence="13">
    <location>
        <position position="308"/>
    </location>
    <ligand>
        <name>S-adenosyl-L-methionine</name>
        <dbReference type="ChEBI" id="CHEBI:59789"/>
    </ligand>
</feature>
<dbReference type="EC" id="2.1.1.192" evidence="13"/>
<dbReference type="Pfam" id="PF04055">
    <property type="entry name" value="Radical_SAM"/>
    <property type="match status" value="1"/>
</dbReference>
<keyword evidence="9 13" id="KW-0479">Metal-binding</keyword>
<dbReference type="SUPFAM" id="SSF102114">
    <property type="entry name" value="Radical SAM enzymes"/>
    <property type="match status" value="1"/>
</dbReference>
<evidence type="ECO:0000256" key="3">
    <source>
        <dbReference type="ARBA" id="ARBA00022490"/>
    </source>
</evidence>
<dbReference type="InterPro" id="IPR006638">
    <property type="entry name" value="Elp3/MiaA/NifB-like_rSAM"/>
</dbReference>
<evidence type="ECO:0000256" key="2">
    <source>
        <dbReference type="ARBA" id="ARBA00022485"/>
    </source>
</evidence>